<accession>A0ABR6D6I0</accession>
<feature type="region of interest" description="Disordered" evidence="1">
    <location>
        <begin position="16"/>
        <end position="44"/>
    </location>
</feature>
<dbReference type="InterPro" id="IPR006427">
    <property type="entry name" value="Portal_HK97"/>
</dbReference>
<feature type="region of interest" description="Disordered" evidence="1">
    <location>
        <begin position="572"/>
        <end position="591"/>
    </location>
</feature>
<proteinExistence type="predicted"/>
<comment type="caution">
    <text evidence="2">The sequence shown here is derived from an EMBL/GenBank/DDBJ whole genome shotgun (WGS) entry which is preliminary data.</text>
</comment>
<dbReference type="RefSeq" id="WP_182591536.1">
    <property type="nucleotide sequence ID" value="NZ_JACJIM010000002.1"/>
</dbReference>
<dbReference type="Pfam" id="PF04860">
    <property type="entry name" value="Phage_portal"/>
    <property type="match status" value="1"/>
</dbReference>
<gene>
    <name evidence="2" type="ORF">GGQ91_001072</name>
</gene>
<evidence type="ECO:0000256" key="1">
    <source>
        <dbReference type="SAM" id="MobiDB-lite"/>
    </source>
</evidence>
<name>A0ABR6D6I0_9HYPH</name>
<evidence type="ECO:0000313" key="3">
    <source>
        <dbReference type="Proteomes" id="UP000565455"/>
    </source>
</evidence>
<evidence type="ECO:0000313" key="2">
    <source>
        <dbReference type="EMBL" id="MBA9061695.1"/>
    </source>
</evidence>
<protein>
    <submittedName>
        <fullName evidence="2">HK97 family phage portal protein</fullName>
    </submittedName>
</protein>
<dbReference type="EMBL" id="JACJIM010000002">
    <property type="protein sequence ID" value="MBA9061695.1"/>
    <property type="molecule type" value="Genomic_DNA"/>
</dbReference>
<feature type="region of interest" description="Disordered" evidence="1">
    <location>
        <begin position="452"/>
        <end position="475"/>
    </location>
</feature>
<reference evidence="2 3" key="1">
    <citation type="submission" date="2020-08" db="EMBL/GenBank/DDBJ databases">
        <title>Genomic Encyclopedia of Type Strains, Phase IV (KMG-IV): sequencing the most valuable type-strain genomes for metagenomic binning, comparative biology and taxonomic classification.</title>
        <authorList>
            <person name="Goeker M."/>
        </authorList>
    </citation>
    <scope>NUCLEOTIDE SEQUENCE [LARGE SCALE GENOMIC DNA]</scope>
    <source>
        <strain evidence="2 3">DSM 5686</strain>
    </source>
</reference>
<dbReference type="NCBIfam" id="TIGR01537">
    <property type="entry name" value="portal_HK97"/>
    <property type="match status" value="1"/>
</dbReference>
<keyword evidence="3" id="KW-1185">Reference proteome</keyword>
<sequence length="655" mass="69850">MRDGAAQVRATGCWPALTPRRSGVGAPAPGARGPAPPPGAGPAARWETKAAPLRADDAKAARIWGRLFGYADAAAGKPVTPDTALQVSAFWACVKLLAETIATLPLALYRREADGGRSPAPDHPLSLLLRVSPDGEHTAVEFWEGAVLSLCLHGDAFAEKIRAGGRLIALQPLQADRVTVRRDPDGALVYDYADPLGVRSLGEADVFHLRAFGSDGLRGLSPLKFARQTVSAALAADEVSNKLFANGVRPSGVLQMDQVLKPEQRKDLRENVVAPLAGSSNAGGVFVLEAGMKFSAVSLSPADSQLLESRRWHVEEICRWFGIPPILIGHASEGQTMWGTGVEQIALSWLALGLRAQLRRIEAAIHLRLIEPAERATLYAEFAVEGLLRADSAARAKLYASFAQNGIMDRDEIREKENLDRRGGGAAKLTVQANLLPIDDLGTVAVMRRERPVAPSAETVPPDGNRAGGGGPTGRGPFDREALFGALDGAHAGLKAFDPAKHPRDADGRFAGAGGGGRAAKRLATRALADRSHRDVLDLGRVHGARFSAHAGQDVDGWRHGVTAEFVRHIDRRHGPGSGEANPITPSDYRNLPRLLRKGTVTRGGKTRGQALQGVVVRHTIRGQTYEAVLAVRKRSRSLTLHTFYKIGGRGGAAR</sequence>
<dbReference type="InterPro" id="IPR006944">
    <property type="entry name" value="Phage/GTA_portal"/>
</dbReference>
<dbReference type="Proteomes" id="UP000565455">
    <property type="component" value="Unassembled WGS sequence"/>
</dbReference>
<dbReference type="GeneID" id="96602813"/>
<organism evidence="2 3">
    <name type="scientific">Methylobacterium fujisawaense</name>
    <dbReference type="NCBI Taxonomy" id="107400"/>
    <lineage>
        <taxon>Bacteria</taxon>
        <taxon>Pseudomonadati</taxon>
        <taxon>Pseudomonadota</taxon>
        <taxon>Alphaproteobacteria</taxon>
        <taxon>Hyphomicrobiales</taxon>
        <taxon>Methylobacteriaceae</taxon>
        <taxon>Methylobacterium</taxon>
    </lineage>
</organism>